<dbReference type="InterPro" id="IPR002885">
    <property type="entry name" value="PPR_rpt"/>
</dbReference>
<evidence type="ECO:0000313" key="3">
    <source>
        <dbReference type="EMBL" id="EFJ21333.1"/>
    </source>
</evidence>
<dbReference type="FunFam" id="1.25.40.10:FF:000396">
    <property type="entry name" value="Pentatricopeptide repeat-containing protein At2g36730"/>
    <property type="match status" value="1"/>
</dbReference>
<accession>D8S2Q9</accession>
<dbReference type="PANTHER" id="PTHR24015">
    <property type="entry name" value="OS07G0578800 PROTEIN-RELATED"/>
    <property type="match status" value="1"/>
</dbReference>
<dbReference type="Proteomes" id="UP000001514">
    <property type="component" value="Unassembled WGS sequence"/>
</dbReference>
<dbReference type="InParanoid" id="D8S2Q9"/>
<dbReference type="GO" id="GO:0003723">
    <property type="term" value="F:RNA binding"/>
    <property type="evidence" value="ECO:0007669"/>
    <property type="project" value="InterPro"/>
</dbReference>
<evidence type="ECO:0000256" key="1">
    <source>
        <dbReference type="ARBA" id="ARBA00022737"/>
    </source>
</evidence>
<reference evidence="3 4" key="1">
    <citation type="journal article" date="2011" name="Science">
        <title>The Selaginella genome identifies genetic changes associated with the evolution of vascular plants.</title>
        <authorList>
            <person name="Banks J.A."/>
            <person name="Nishiyama T."/>
            <person name="Hasebe M."/>
            <person name="Bowman J.L."/>
            <person name="Gribskov M."/>
            <person name="dePamphilis C."/>
            <person name="Albert V.A."/>
            <person name="Aono N."/>
            <person name="Aoyama T."/>
            <person name="Ambrose B.A."/>
            <person name="Ashton N.W."/>
            <person name="Axtell M.J."/>
            <person name="Barker E."/>
            <person name="Barker M.S."/>
            <person name="Bennetzen J.L."/>
            <person name="Bonawitz N.D."/>
            <person name="Chapple C."/>
            <person name="Cheng C."/>
            <person name="Correa L.G."/>
            <person name="Dacre M."/>
            <person name="DeBarry J."/>
            <person name="Dreyer I."/>
            <person name="Elias M."/>
            <person name="Engstrom E.M."/>
            <person name="Estelle M."/>
            <person name="Feng L."/>
            <person name="Finet C."/>
            <person name="Floyd S.K."/>
            <person name="Frommer W.B."/>
            <person name="Fujita T."/>
            <person name="Gramzow L."/>
            <person name="Gutensohn M."/>
            <person name="Harholt J."/>
            <person name="Hattori M."/>
            <person name="Heyl A."/>
            <person name="Hirai T."/>
            <person name="Hiwatashi Y."/>
            <person name="Ishikawa M."/>
            <person name="Iwata M."/>
            <person name="Karol K.G."/>
            <person name="Koehler B."/>
            <person name="Kolukisaoglu U."/>
            <person name="Kubo M."/>
            <person name="Kurata T."/>
            <person name="Lalonde S."/>
            <person name="Li K."/>
            <person name="Li Y."/>
            <person name="Litt A."/>
            <person name="Lyons E."/>
            <person name="Manning G."/>
            <person name="Maruyama T."/>
            <person name="Michael T.P."/>
            <person name="Mikami K."/>
            <person name="Miyazaki S."/>
            <person name="Morinaga S."/>
            <person name="Murata T."/>
            <person name="Mueller-Roeber B."/>
            <person name="Nelson D.R."/>
            <person name="Obara M."/>
            <person name="Oguri Y."/>
            <person name="Olmstead R.G."/>
            <person name="Onodera N."/>
            <person name="Petersen B.L."/>
            <person name="Pils B."/>
            <person name="Prigge M."/>
            <person name="Rensing S.A."/>
            <person name="Riano-Pachon D.M."/>
            <person name="Roberts A.W."/>
            <person name="Sato Y."/>
            <person name="Scheller H.V."/>
            <person name="Schulz B."/>
            <person name="Schulz C."/>
            <person name="Shakirov E.V."/>
            <person name="Shibagaki N."/>
            <person name="Shinohara N."/>
            <person name="Shippen D.E."/>
            <person name="Soerensen I."/>
            <person name="Sotooka R."/>
            <person name="Sugimoto N."/>
            <person name="Sugita M."/>
            <person name="Sumikawa N."/>
            <person name="Tanurdzic M."/>
            <person name="Theissen G."/>
            <person name="Ulvskov P."/>
            <person name="Wakazuki S."/>
            <person name="Weng J.K."/>
            <person name="Willats W.W."/>
            <person name="Wipf D."/>
            <person name="Wolf P.G."/>
            <person name="Yang L."/>
            <person name="Zimmer A.D."/>
            <person name="Zhu Q."/>
            <person name="Mitros T."/>
            <person name="Hellsten U."/>
            <person name="Loque D."/>
            <person name="Otillar R."/>
            <person name="Salamov A."/>
            <person name="Schmutz J."/>
            <person name="Shapiro H."/>
            <person name="Lindquist E."/>
            <person name="Lucas S."/>
            <person name="Rokhsar D."/>
            <person name="Grigoriev I.V."/>
        </authorList>
    </citation>
    <scope>NUCLEOTIDE SEQUENCE [LARGE SCALE GENOMIC DNA]</scope>
</reference>
<evidence type="ECO:0000256" key="2">
    <source>
        <dbReference type="PROSITE-ProRule" id="PRU00708"/>
    </source>
</evidence>
<dbReference type="GO" id="GO:0048731">
    <property type="term" value="P:system development"/>
    <property type="evidence" value="ECO:0007669"/>
    <property type="project" value="UniProtKB-ARBA"/>
</dbReference>
<evidence type="ECO:0008006" key="5">
    <source>
        <dbReference type="Google" id="ProtNLM"/>
    </source>
</evidence>
<name>D8S2Q9_SELML</name>
<dbReference type="GO" id="GO:0009451">
    <property type="term" value="P:RNA modification"/>
    <property type="evidence" value="ECO:0000318"/>
    <property type="project" value="GO_Central"/>
</dbReference>
<proteinExistence type="predicted"/>
<dbReference type="PROSITE" id="PS51375">
    <property type="entry name" value="PPR"/>
    <property type="match status" value="4"/>
</dbReference>
<dbReference type="KEGG" id="smo:SELMODRAFT_107240"/>
<sequence>MPERDIISWNALINAHAQNGDGRGALGLYHELQADDKLEPDGVTFVAVLGACVACKDFKQSDEVSKRIIRSGIYKDDVVLATALVSMLGKFGEMEQARTVFSGMAKRTAISWNAMLAAYCDNGHARKALELYHAMDVDPDEVTYMTVAEACSSSRDLQEAGALHERAAASGMLAHVPLANALVAMYGKCQRLDEATRVFEGIPRRSLVSWNSMIAACVDNGENARAVELFKEMEPPPDDVTFLSVFAACSNLGDLAMAREAHGAFGSRELLDDTVGTSLVSMYGRCGSLADARAVFKRMPRRDATSWTSMIVACARGGDGVAGVAAFYAMGLEGVAPDEISFLAVLFCCSHTGLARQGREFFVLMLEELGARAEHYVCMVDLVGRLGWVEEAQKLLEAMPFQAGSIAWLALLGSCNVQRSSRRGALAAERVIELELEEARRGSDLQGL</sequence>
<feature type="repeat" description="PPR" evidence="2">
    <location>
        <begin position="206"/>
        <end position="236"/>
    </location>
</feature>
<dbReference type="HOGENOM" id="CLU_002706_0_1_1"/>
<keyword evidence="1" id="KW-0677">Repeat</keyword>
<dbReference type="Gramene" id="EFJ21333">
    <property type="protein sequence ID" value="EFJ21333"/>
    <property type="gene ID" value="SELMODRAFT_107240"/>
</dbReference>
<dbReference type="OrthoDB" id="185373at2759"/>
<keyword evidence="4" id="KW-1185">Reference proteome</keyword>
<evidence type="ECO:0000313" key="4">
    <source>
        <dbReference type="Proteomes" id="UP000001514"/>
    </source>
</evidence>
<feature type="repeat" description="PPR" evidence="2">
    <location>
        <begin position="272"/>
        <end position="306"/>
    </location>
</feature>
<dbReference type="PANTHER" id="PTHR24015:SF548">
    <property type="entry name" value="OS08G0340900 PROTEIN"/>
    <property type="match status" value="1"/>
</dbReference>
<dbReference type="EMBL" id="GL377599">
    <property type="protein sequence ID" value="EFJ21333.1"/>
    <property type="molecule type" value="Genomic_DNA"/>
</dbReference>
<dbReference type="AlphaFoldDB" id="D8S2Q9"/>
<feature type="repeat" description="PPR" evidence="2">
    <location>
        <begin position="5"/>
        <end position="40"/>
    </location>
</feature>
<dbReference type="NCBIfam" id="TIGR00756">
    <property type="entry name" value="PPR"/>
    <property type="match status" value="3"/>
</dbReference>
<dbReference type="InterPro" id="IPR046960">
    <property type="entry name" value="PPR_At4g14850-like_plant"/>
</dbReference>
<organism evidence="4">
    <name type="scientific">Selaginella moellendorffii</name>
    <name type="common">Spikemoss</name>
    <dbReference type="NCBI Taxonomy" id="88036"/>
    <lineage>
        <taxon>Eukaryota</taxon>
        <taxon>Viridiplantae</taxon>
        <taxon>Streptophyta</taxon>
        <taxon>Embryophyta</taxon>
        <taxon>Tracheophyta</taxon>
        <taxon>Lycopodiopsida</taxon>
        <taxon>Selaginellales</taxon>
        <taxon>Selaginellaceae</taxon>
        <taxon>Selaginella</taxon>
    </lineage>
</organism>
<gene>
    <name evidence="3" type="ORF">SELMODRAFT_107240</name>
</gene>
<dbReference type="FunFam" id="1.25.40.10:FF:000158">
    <property type="entry name" value="pentatricopeptide repeat-containing protein At2g33680"/>
    <property type="match status" value="1"/>
</dbReference>
<dbReference type="eggNOG" id="KOG4197">
    <property type="taxonomic scope" value="Eukaryota"/>
</dbReference>
<dbReference type="Gene3D" id="1.25.40.10">
    <property type="entry name" value="Tetratricopeptide repeat domain"/>
    <property type="match status" value="3"/>
</dbReference>
<feature type="repeat" description="PPR" evidence="2">
    <location>
        <begin position="108"/>
        <end position="138"/>
    </location>
</feature>
<dbReference type="Pfam" id="PF13041">
    <property type="entry name" value="PPR_2"/>
    <property type="match status" value="2"/>
</dbReference>
<protein>
    <recommendedName>
        <fullName evidence="5">Pentacotripeptide-repeat region of PRORP domain-containing protein</fullName>
    </recommendedName>
</protein>
<dbReference type="Pfam" id="PF01535">
    <property type="entry name" value="PPR"/>
    <property type="match status" value="6"/>
</dbReference>
<dbReference type="InterPro" id="IPR011990">
    <property type="entry name" value="TPR-like_helical_dom_sf"/>
</dbReference>